<keyword evidence="2" id="KW-0238">DNA-binding</keyword>
<evidence type="ECO:0000256" key="3">
    <source>
        <dbReference type="ARBA" id="ARBA00023163"/>
    </source>
</evidence>
<dbReference type="SMART" id="SM00342">
    <property type="entry name" value="HTH_ARAC"/>
    <property type="match status" value="1"/>
</dbReference>
<evidence type="ECO:0000259" key="4">
    <source>
        <dbReference type="PROSITE" id="PS01124"/>
    </source>
</evidence>
<keyword evidence="1" id="KW-0805">Transcription regulation</keyword>
<reference evidence="5 6" key="1">
    <citation type="submission" date="2017-02" db="EMBL/GenBank/DDBJ databases">
        <title>Acinetobacter sp. ANC 4945, whole genome shotgun sequencing project.</title>
        <authorList>
            <person name="Radolfova-Krizova L."/>
            <person name="Al Atrouni A."/>
            <person name="Nemec A."/>
        </authorList>
    </citation>
    <scope>NUCLEOTIDE SEQUENCE [LARGE SCALE GENOMIC DNA]</scope>
    <source>
        <strain evidence="5 6">ANC 4945</strain>
    </source>
</reference>
<dbReference type="PANTHER" id="PTHR43130:SF3">
    <property type="entry name" value="HTH-TYPE TRANSCRIPTIONAL REGULATOR RV1931C"/>
    <property type="match status" value="1"/>
</dbReference>
<dbReference type="CDD" id="cd03137">
    <property type="entry name" value="GATase1_AraC_1"/>
    <property type="match status" value="1"/>
</dbReference>
<evidence type="ECO:0000313" key="6">
    <source>
        <dbReference type="Proteomes" id="UP000191160"/>
    </source>
</evidence>
<keyword evidence="3" id="KW-0804">Transcription</keyword>
<proteinExistence type="predicted"/>
<dbReference type="PROSITE" id="PS01124">
    <property type="entry name" value="HTH_ARAC_FAMILY_2"/>
    <property type="match status" value="1"/>
</dbReference>
<accession>A0A1T1GTK1</accession>
<organism evidence="5 6">
    <name type="scientific">Acinetobacter amyesii</name>
    <dbReference type="NCBI Taxonomy" id="2942470"/>
    <lineage>
        <taxon>Bacteria</taxon>
        <taxon>Pseudomonadati</taxon>
        <taxon>Pseudomonadota</taxon>
        <taxon>Gammaproteobacteria</taxon>
        <taxon>Moraxellales</taxon>
        <taxon>Moraxellaceae</taxon>
        <taxon>Acinetobacter</taxon>
    </lineage>
</organism>
<evidence type="ECO:0000313" key="5">
    <source>
        <dbReference type="EMBL" id="OOV80934.1"/>
    </source>
</evidence>
<dbReference type="InterPro" id="IPR018060">
    <property type="entry name" value="HTH_AraC"/>
</dbReference>
<dbReference type="PANTHER" id="PTHR43130">
    <property type="entry name" value="ARAC-FAMILY TRANSCRIPTIONAL REGULATOR"/>
    <property type="match status" value="1"/>
</dbReference>
<protein>
    <submittedName>
        <fullName evidence="5">AraC family transcriptional regulator</fullName>
    </submittedName>
</protein>
<dbReference type="PROSITE" id="PS00041">
    <property type="entry name" value="HTH_ARAC_FAMILY_1"/>
    <property type="match status" value="1"/>
</dbReference>
<dbReference type="Pfam" id="PF12833">
    <property type="entry name" value="HTH_18"/>
    <property type="match status" value="1"/>
</dbReference>
<dbReference type="InterPro" id="IPR018062">
    <property type="entry name" value="HTH_AraC-typ_CS"/>
</dbReference>
<dbReference type="EMBL" id="MVKX01000008">
    <property type="protein sequence ID" value="OOV80934.1"/>
    <property type="molecule type" value="Genomic_DNA"/>
</dbReference>
<dbReference type="GO" id="GO:0043565">
    <property type="term" value="F:sequence-specific DNA binding"/>
    <property type="evidence" value="ECO:0007669"/>
    <property type="project" value="InterPro"/>
</dbReference>
<dbReference type="Gene3D" id="1.10.10.60">
    <property type="entry name" value="Homeodomain-like"/>
    <property type="match status" value="2"/>
</dbReference>
<dbReference type="InterPro" id="IPR009057">
    <property type="entry name" value="Homeodomain-like_sf"/>
</dbReference>
<dbReference type="SUPFAM" id="SSF46689">
    <property type="entry name" value="Homeodomain-like"/>
    <property type="match status" value="2"/>
</dbReference>
<dbReference type="GO" id="GO:0003700">
    <property type="term" value="F:DNA-binding transcription factor activity"/>
    <property type="evidence" value="ECO:0007669"/>
    <property type="project" value="InterPro"/>
</dbReference>
<name>A0A1T1GTK1_9GAMM</name>
<dbReference type="InterPro" id="IPR029062">
    <property type="entry name" value="Class_I_gatase-like"/>
</dbReference>
<dbReference type="Gene3D" id="3.40.50.880">
    <property type="match status" value="1"/>
</dbReference>
<dbReference type="AlphaFoldDB" id="A0A1T1GTK1"/>
<dbReference type="InterPro" id="IPR052158">
    <property type="entry name" value="INH-QAR"/>
</dbReference>
<comment type="caution">
    <text evidence="5">The sequence shown here is derived from an EMBL/GenBank/DDBJ whole genome shotgun (WGS) entry which is preliminary data.</text>
</comment>
<evidence type="ECO:0000256" key="1">
    <source>
        <dbReference type="ARBA" id="ARBA00023015"/>
    </source>
</evidence>
<dbReference type="RefSeq" id="WP_078191016.1">
    <property type="nucleotide sequence ID" value="NZ_JAMCOZ010000013.1"/>
</dbReference>
<evidence type="ECO:0000256" key="2">
    <source>
        <dbReference type="ARBA" id="ARBA00023125"/>
    </source>
</evidence>
<gene>
    <name evidence="5" type="ORF">B1202_12915</name>
</gene>
<dbReference type="InterPro" id="IPR002818">
    <property type="entry name" value="DJ-1/PfpI"/>
</dbReference>
<dbReference type="Proteomes" id="UP000191160">
    <property type="component" value="Unassembled WGS sequence"/>
</dbReference>
<dbReference type="Pfam" id="PF01965">
    <property type="entry name" value="DJ-1_PfpI"/>
    <property type="match status" value="1"/>
</dbReference>
<sequence length="324" mass="36656">MSIPKIALFIYPNIPLFHFSVPQTIFNIEIEGQKLFEVTTFSVDGMPIRTEKTVMIQADGGLEQMLDADLVIIPGWDDIHQKPDHELMTALQKVHEKGIKIVGLCYGAYPLAYAGLLDHKQVTTHWAGSADFKQKFPCVNLDKDALYIEDAGIITSAGTGAALDCCLYIVGEIYGAKIANKISRLMVIPTHREGGQAQFIEQPISTMTYDTEINRLLDYLRHNLSKPHTIEELAVYSNMSRRTLTRHFKHATGLPIVTWLNNERLRYAAELLEVTDYSIDKIAESAGFNTAVLFRKLFKNKYGTNPNHWRKNFNQQLSSSDEYS</sequence>
<feature type="domain" description="HTH araC/xylS-type" evidence="4">
    <location>
        <begin position="214"/>
        <end position="312"/>
    </location>
</feature>
<keyword evidence="6" id="KW-1185">Reference proteome</keyword>
<dbReference type="SUPFAM" id="SSF52317">
    <property type="entry name" value="Class I glutamine amidotransferase-like"/>
    <property type="match status" value="1"/>
</dbReference>